<feature type="compositionally biased region" description="Polar residues" evidence="9">
    <location>
        <begin position="435"/>
        <end position="453"/>
    </location>
</feature>
<evidence type="ECO:0000256" key="1">
    <source>
        <dbReference type="ARBA" id="ARBA00004123"/>
    </source>
</evidence>
<gene>
    <name evidence="10" type="ORF">UA08_02859</name>
</gene>
<dbReference type="EMBL" id="LFMY01000003">
    <property type="protein sequence ID" value="OKL61852.1"/>
    <property type="molecule type" value="Genomic_DNA"/>
</dbReference>
<dbReference type="RefSeq" id="XP_020121973.1">
    <property type="nucleotide sequence ID" value="XM_020264947.1"/>
</dbReference>
<dbReference type="PANTHER" id="PTHR28124:SF1">
    <property type="entry name" value="DNA REPLICATION REGULATOR SLD2"/>
    <property type="match status" value="1"/>
</dbReference>
<feature type="region of interest" description="Disordered" evidence="9">
    <location>
        <begin position="381"/>
        <end position="610"/>
    </location>
</feature>
<comment type="function">
    <text evidence="7 8">Has a role in the initiation of DNA replication. Required at S-phase checkpoint.</text>
</comment>
<feature type="compositionally biased region" description="Basic residues" evidence="9">
    <location>
        <begin position="415"/>
        <end position="429"/>
    </location>
</feature>
<dbReference type="Gene3D" id="1.10.10.1460">
    <property type="match status" value="1"/>
</dbReference>
<dbReference type="GO" id="GO:0000727">
    <property type="term" value="P:double-strand break repair via break-induced replication"/>
    <property type="evidence" value="ECO:0007669"/>
    <property type="project" value="TreeGrafter"/>
</dbReference>
<dbReference type="Proteomes" id="UP000214365">
    <property type="component" value="Unassembled WGS sequence"/>
</dbReference>
<evidence type="ECO:0000256" key="4">
    <source>
        <dbReference type="ARBA" id="ARBA00022705"/>
    </source>
</evidence>
<feature type="compositionally biased region" description="Basic and acidic residues" evidence="9">
    <location>
        <begin position="565"/>
        <end position="575"/>
    </location>
</feature>
<dbReference type="GeneID" id="31002614"/>
<protein>
    <recommendedName>
        <fullName evidence="3 8">DNA replication regulator SLD2</fullName>
    </recommendedName>
</protein>
<proteinExistence type="inferred from homology"/>
<evidence type="ECO:0000256" key="7">
    <source>
        <dbReference type="ARBA" id="ARBA00025253"/>
    </source>
</evidence>
<accession>A0A225AK02</accession>
<dbReference type="FunFam" id="1.10.10.1460:FF:000001">
    <property type="entry name" value="DNA replication regulator Sld2"/>
    <property type="match status" value="1"/>
</dbReference>
<keyword evidence="11" id="KW-1185">Reference proteome</keyword>
<comment type="similarity">
    <text evidence="2 8">Belongs to the SLD2 family.</text>
</comment>
<dbReference type="Pfam" id="PF11719">
    <property type="entry name" value="Drc1-Sld2"/>
    <property type="match status" value="1"/>
</dbReference>
<feature type="region of interest" description="Disordered" evidence="9">
    <location>
        <begin position="146"/>
        <end position="173"/>
    </location>
</feature>
<evidence type="ECO:0000256" key="6">
    <source>
        <dbReference type="ARBA" id="ARBA00023306"/>
    </source>
</evidence>
<sequence length="610" mass="67849">MATTTSTTTLSTADASELNTLRAELKQWEKAFADANGGRKAGRHDIKQDPEIAAKYKTYGRLRALEEPSCNERSKDVAKTPSKSDQHHARTKRKYGALSTDQHTPRKARRELSTPAKNQRVASDPLHPAVLDPYDSPTAFRRLFSPTTHRQQPQQQPSPLPLKTAIGPTPQRNGKLLGLFDMLSASGGSTVTPSVKRTAALDRAIIQTPSRSKVQRLGDIPEMADNEGIENEGNGDDDDDSNESAVAMGRTPASSSKKLYLERLFATPTTLRFATMIEEEEGDDDIDGSQQIPWQITQPDEQDDTNPLGSGTPSFLRRSNSGRYASNNAFANNPLSPVGVRKHQRFNGKGLTALVQGLRDMEKERMQDDWDILNELEVEQRQNAARTEEEEDIQVGDSQVPHNEADNKSGPGGKTWKKKTQKRTTRLVKMKPVIQTKNRASRTTATVPTFNKSTQEENKSEHESEDELATLDDSRMPAAKRLRERKQHVQDDNENDEDSNYDSIDSSSDKDFTTTESAPKPPPPQQQQKRLTSSFTDKIKAAFSSIPVKDTSSTSTTITTTKKAAGKEKSNEKSSPKRRKVNPDAHANYRSLKIRSKGQGRFGRGRFGRR</sequence>
<dbReference type="OrthoDB" id="8775810at2759"/>
<evidence type="ECO:0000256" key="3">
    <source>
        <dbReference type="ARBA" id="ARBA00018363"/>
    </source>
</evidence>
<dbReference type="InterPro" id="IPR021110">
    <property type="entry name" value="DNA_rep_checkpnt_protein"/>
</dbReference>
<feature type="region of interest" description="Disordered" evidence="9">
    <location>
        <begin position="63"/>
        <end position="133"/>
    </location>
</feature>
<keyword evidence="6 8" id="KW-0131">Cell cycle</keyword>
<organism evidence="10 11">
    <name type="scientific">Talaromyces atroroseus</name>
    <dbReference type="NCBI Taxonomy" id="1441469"/>
    <lineage>
        <taxon>Eukaryota</taxon>
        <taxon>Fungi</taxon>
        <taxon>Dikarya</taxon>
        <taxon>Ascomycota</taxon>
        <taxon>Pezizomycotina</taxon>
        <taxon>Eurotiomycetes</taxon>
        <taxon>Eurotiomycetidae</taxon>
        <taxon>Eurotiales</taxon>
        <taxon>Trichocomaceae</taxon>
        <taxon>Talaromyces</taxon>
        <taxon>Talaromyces sect. Trachyspermi</taxon>
    </lineage>
</organism>
<keyword evidence="4 8" id="KW-0235">DNA replication</keyword>
<dbReference type="GO" id="GO:1902977">
    <property type="term" value="P:mitotic DNA replication preinitiation complex assembly"/>
    <property type="evidence" value="ECO:0007669"/>
    <property type="project" value="TreeGrafter"/>
</dbReference>
<feature type="region of interest" description="Disordered" evidence="9">
    <location>
        <begin position="297"/>
        <end position="336"/>
    </location>
</feature>
<dbReference type="PANTHER" id="PTHR28124">
    <property type="entry name" value="DNA REPLICATION REGULATOR SLD2"/>
    <property type="match status" value="1"/>
</dbReference>
<evidence type="ECO:0000256" key="9">
    <source>
        <dbReference type="SAM" id="MobiDB-lite"/>
    </source>
</evidence>
<evidence type="ECO:0000313" key="11">
    <source>
        <dbReference type="Proteomes" id="UP000214365"/>
    </source>
</evidence>
<comment type="subcellular location">
    <subcellularLocation>
        <location evidence="1 8">Nucleus</location>
    </subcellularLocation>
</comment>
<dbReference type="AlphaFoldDB" id="A0A225AK02"/>
<evidence type="ECO:0000313" key="10">
    <source>
        <dbReference type="EMBL" id="OKL61852.1"/>
    </source>
</evidence>
<comment type="caution">
    <text evidence="10">The sequence shown here is derived from an EMBL/GenBank/DDBJ whole genome shotgun (WGS) entry which is preliminary data.</text>
</comment>
<dbReference type="GO" id="GO:0031261">
    <property type="term" value="C:DNA replication preinitiation complex"/>
    <property type="evidence" value="ECO:0007669"/>
    <property type="project" value="TreeGrafter"/>
</dbReference>
<feature type="compositionally biased region" description="Acidic residues" evidence="9">
    <location>
        <begin position="224"/>
        <end position="242"/>
    </location>
</feature>
<evidence type="ECO:0000256" key="2">
    <source>
        <dbReference type="ARBA" id="ARBA00007276"/>
    </source>
</evidence>
<dbReference type="CDD" id="cd22289">
    <property type="entry name" value="RecQL4_SLD2_NTD"/>
    <property type="match status" value="1"/>
</dbReference>
<dbReference type="GO" id="GO:0006270">
    <property type="term" value="P:DNA replication initiation"/>
    <property type="evidence" value="ECO:0007669"/>
    <property type="project" value="UniProtKB-UniRule"/>
</dbReference>
<feature type="compositionally biased region" description="Polar residues" evidence="9">
    <location>
        <begin position="297"/>
        <end position="335"/>
    </location>
</feature>
<dbReference type="GO" id="GO:0003688">
    <property type="term" value="F:DNA replication origin binding"/>
    <property type="evidence" value="ECO:0007669"/>
    <property type="project" value="TreeGrafter"/>
</dbReference>
<evidence type="ECO:0000256" key="8">
    <source>
        <dbReference type="RuleBase" id="RU367067"/>
    </source>
</evidence>
<feature type="compositionally biased region" description="Basic residues" evidence="9">
    <location>
        <begin position="592"/>
        <end position="610"/>
    </location>
</feature>
<dbReference type="GO" id="GO:0003697">
    <property type="term" value="F:single-stranded DNA binding"/>
    <property type="evidence" value="ECO:0007669"/>
    <property type="project" value="TreeGrafter"/>
</dbReference>
<reference evidence="10 11" key="1">
    <citation type="submission" date="2015-06" db="EMBL/GenBank/DDBJ databases">
        <title>Talaromyces atroroseus IBT 11181 draft genome.</title>
        <authorList>
            <person name="Rasmussen K.B."/>
            <person name="Rasmussen S."/>
            <person name="Petersen B."/>
            <person name="Sicheritz-Ponten T."/>
            <person name="Mortensen U.H."/>
            <person name="Thrane U."/>
        </authorList>
    </citation>
    <scope>NUCLEOTIDE SEQUENCE [LARGE SCALE GENOMIC DNA]</scope>
    <source>
        <strain evidence="10 11">IBT 11181</strain>
    </source>
</reference>
<dbReference type="InterPro" id="IPR040203">
    <property type="entry name" value="Sld2"/>
</dbReference>
<evidence type="ECO:0000256" key="5">
    <source>
        <dbReference type="ARBA" id="ARBA00023242"/>
    </source>
</evidence>
<feature type="compositionally biased region" description="Basic and acidic residues" evidence="9">
    <location>
        <begin position="63"/>
        <end position="88"/>
    </location>
</feature>
<feature type="region of interest" description="Disordered" evidence="9">
    <location>
        <begin position="224"/>
        <end position="253"/>
    </location>
</feature>
<name>A0A225AK02_TALAT</name>
<keyword evidence="5 8" id="KW-0539">Nucleus</keyword>
<dbReference type="STRING" id="1441469.A0A225AK02"/>
<feature type="compositionally biased region" description="Low complexity" evidence="9">
    <location>
        <begin position="551"/>
        <end position="561"/>
    </location>
</feature>